<dbReference type="Proteomes" id="UP000192418">
    <property type="component" value="Unassembled WGS sequence"/>
</dbReference>
<sequence length="276" mass="29821">MGDAHLKLNNIKIRDLIIGIKGAGEQSSGIAWRLFQANIQNLFMMEKNAPLAIRRSVSFCEALYCNTKVVEGVTAEKIEDLNRIKSTWDRHHIAVLKDPKWDAIKKLSPHVVIDATIAKKNLGTSLGEAPLVIGLGPGFEAGKDVHMVIETHRGHNLGRVIYQGTALTNTGIPGNIDGFTMERILRAPMGGTFESEYDIGMAVTKGQVVAMVAGHPVTAKVSGVIRGLIKPGTRVGRGQKIGDIDPRGEVSFCHTLSDKSRALGGAVLEAILKIYN</sequence>
<dbReference type="NCBIfam" id="TIGR03309">
    <property type="entry name" value="matur_yqeB"/>
    <property type="match status" value="1"/>
</dbReference>
<dbReference type="InterPro" id="IPR017695">
    <property type="entry name" value="Se-dep_Mo_hydrolase_YqeB"/>
</dbReference>
<reference evidence="1 2" key="1">
    <citation type="submission" date="2017-04" db="EMBL/GenBank/DDBJ databases">
        <authorList>
            <person name="Afonso C.L."/>
            <person name="Miller P.J."/>
            <person name="Scott M.A."/>
            <person name="Spackman E."/>
            <person name="Goraichik I."/>
            <person name="Dimitrov K.M."/>
            <person name="Suarez D.L."/>
            <person name="Swayne D.E."/>
        </authorList>
    </citation>
    <scope>NUCLEOTIDE SEQUENCE [LARGE SCALE GENOMIC DNA]</scope>
    <source>
        <strain evidence="1 2">DSM 3385</strain>
    </source>
</reference>
<evidence type="ECO:0000313" key="1">
    <source>
        <dbReference type="EMBL" id="SMC91908.1"/>
    </source>
</evidence>
<name>A0A1W2D4C7_9BACT</name>
<keyword evidence="2" id="KW-1185">Reference proteome</keyword>
<organism evidence="1 2">
    <name type="scientific">Desulfocicer vacuolatum DSM 3385</name>
    <dbReference type="NCBI Taxonomy" id="1121400"/>
    <lineage>
        <taxon>Bacteria</taxon>
        <taxon>Pseudomonadati</taxon>
        <taxon>Thermodesulfobacteriota</taxon>
        <taxon>Desulfobacteria</taxon>
        <taxon>Desulfobacterales</taxon>
        <taxon>Desulfobacteraceae</taxon>
        <taxon>Desulfocicer</taxon>
    </lineage>
</organism>
<proteinExistence type="predicted"/>
<dbReference type="AlphaFoldDB" id="A0A1W2D4C7"/>
<gene>
    <name evidence="1" type="ORF">SAMN02746065_11526</name>
</gene>
<protein>
    <submittedName>
        <fullName evidence="1">Xanthine dehydrogenase accessory factor</fullName>
    </submittedName>
</protein>
<dbReference type="OrthoDB" id="9815497at2"/>
<dbReference type="EMBL" id="FWXY01000015">
    <property type="protein sequence ID" value="SMC91908.1"/>
    <property type="molecule type" value="Genomic_DNA"/>
</dbReference>
<evidence type="ECO:0000313" key="2">
    <source>
        <dbReference type="Proteomes" id="UP000192418"/>
    </source>
</evidence>
<dbReference type="STRING" id="1121400.SAMN02746065_11526"/>
<accession>A0A1W2D4C7</accession>